<evidence type="ECO:0000313" key="1">
    <source>
        <dbReference type="EMBL" id="ARP86736.1"/>
    </source>
</evidence>
<dbReference type="EMBL" id="CP021109">
    <property type="protein sequence ID" value="ARP86736.1"/>
    <property type="molecule type" value="Genomic_DNA"/>
</dbReference>
<proteinExistence type="predicted"/>
<dbReference type="SUPFAM" id="SSF51445">
    <property type="entry name" value="(Trans)glycosidases"/>
    <property type="match status" value="1"/>
</dbReference>
<sequence>MPQFRSFMQGGFECSTLRLPDGRQRDLLESTGHARYPLSDYQALAGLGIRTVRDGLRWHLIEQRQGEYDWGSFLPQLQAAARAGTQVIWDLCHYGWPPFLDIWSPRFPESFARFAAAAAALVRDNYPDTPFYCPVNEVSFWAWGGGDMACFAPCTTGRGGELKRQLVAASLAAMRAIRDVDPRARFVLADPIIRVIPARPEDEAAADAATQAQYEGWDMMAGMARPDLGGSPDFLDVVGVNFYGHNQWYLDGPTIRRGEPGYVPLRALLAEVYERYGRAILITETGAEGDRRAPWLRYVGEEVEAAMAAGVPIQGICLYPVTDYPGWDDDRHCPTGLLGLPDAAGHRAVDLPTAAEMANLQRRFHTAHGGQTADSRRLAAP</sequence>
<reference evidence="1 2" key="1">
    <citation type="submission" date="2017-05" db="EMBL/GenBank/DDBJ databases">
        <title>Complete and WGS of Bordetella genogroups.</title>
        <authorList>
            <person name="Spilker T."/>
            <person name="LiPuma J."/>
        </authorList>
    </citation>
    <scope>NUCLEOTIDE SEQUENCE [LARGE SCALE GENOMIC DNA]</scope>
    <source>
        <strain evidence="1 2">AU17164</strain>
    </source>
</reference>
<dbReference type="AlphaFoldDB" id="A0A1W6Z090"/>
<organism evidence="1 2">
    <name type="scientific">Bordetella genomosp. 9</name>
    <dbReference type="NCBI Taxonomy" id="1416803"/>
    <lineage>
        <taxon>Bacteria</taxon>
        <taxon>Pseudomonadati</taxon>
        <taxon>Pseudomonadota</taxon>
        <taxon>Betaproteobacteria</taxon>
        <taxon>Burkholderiales</taxon>
        <taxon>Alcaligenaceae</taxon>
        <taxon>Bordetella</taxon>
    </lineage>
</organism>
<dbReference type="Proteomes" id="UP000194139">
    <property type="component" value="Chromosome"/>
</dbReference>
<name>A0A1W6Z090_9BORD</name>
<dbReference type="RefSeq" id="WP_198297839.1">
    <property type="nucleotide sequence ID" value="NZ_CP021109.1"/>
</dbReference>
<keyword evidence="2" id="KW-1185">Reference proteome</keyword>
<dbReference type="InterPro" id="IPR017853">
    <property type="entry name" value="GH"/>
</dbReference>
<evidence type="ECO:0000313" key="2">
    <source>
        <dbReference type="Proteomes" id="UP000194139"/>
    </source>
</evidence>
<accession>A0A1W6Z090</accession>
<gene>
    <name evidence="1" type="ORF">CAL13_11355</name>
</gene>
<dbReference type="Gene3D" id="3.20.20.80">
    <property type="entry name" value="Glycosidases"/>
    <property type="match status" value="1"/>
</dbReference>
<protein>
    <submittedName>
        <fullName evidence="1">Beta-glucosidase</fullName>
    </submittedName>
</protein>